<evidence type="ECO:0000256" key="2">
    <source>
        <dbReference type="ARBA" id="ARBA00008432"/>
    </source>
</evidence>
<keyword evidence="10" id="KW-1185">Reference proteome</keyword>
<evidence type="ECO:0000256" key="1">
    <source>
        <dbReference type="ARBA" id="ARBA00004141"/>
    </source>
</evidence>
<keyword evidence="4 7" id="KW-1133">Transmembrane helix</keyword>
<dbReference type="AlphaFoldDB" id="A0A0S4L454"/>
<feature type="transmembrane region" description="Helical" evidence="7">
    <location>
        <begin position="214"/>
        <end position="239"/>
    </location>
</feature>
<feature type="transmembrane region" description="Helical" evidence="7">
    <location>
        <begin position="81"/>
        <end position="100"/>
    </location>
</feature>
<dbReference type="InterPro" id="IPR044772">
    <property type="entry name" value="NO3_transporter"/>
</dbReference>
<evidence type="ECO:0000256" key="6">
    <source>
        <dbReference type="ARBA" id="ARBA00023136"/>
    </source>
</evidence>
<evidence type="ECO:0000256" key="7">
    <source>
        <dbReference type="SAM" id="Phobius"/>
    </source>
</evidence>
<dbReference type="Gene3D" id="1.20.1250.20">
    <property type="entry name" value="MFS general substrate transporter like domains"/>
    <property type="match status" value="2"/>
</dbReference>
<feature type="transmembrane region" description="Helical" evidence="7">
    <location>
        <begin position="281"/>
        <end position="298"/>
    </location>
</feature>
<dbReference type="InterPro" id="IPR020846">
    <property type="entry name" value="MFS_dom"/>
</dbReference>
<evidence type="ECO:0000256" key="5">
    <source>
        <dbReference type="ARBA" id="ARBA00023063"/>
    </source>
</evidence>
<feature type="transmembrane region" description="Helical" evidence="7">
    <location>
        <begin position="368"/>
        <end position="388"/>
    </location>
</feature>
<feature type="transmembrane region" description="Helical" evidence="7">
    <location>
        <begin position="304"/>
        <end position="327"/>
    </location>
</feature>
<dbReference type="PANTHER" id="PTHR23515">
    <property type="entry name" value="HIGH-AFFINITY NITRATE TRANSPORTER 2.3"/>
    <property type="match status" value="1"/>
</dbReference>
<accession>A0A0S4L454</accession>
<dbReference type="GO" id="GO:0042128">
    <property type="term" value="P:nitrate assimilation"/>
    <property type="evidence" value="ECO:0007669"/>
    <property type="project" value="UniProtKB-KW"/>
</dbReference>
<keyword evidence="5" id="KW-0534">Nitrate assimilation</keyword>
<feature type="transmembrane region" description="Helical" evidence="7">
    <location>
        <begin position="106"/>
        <end position="126"/>
    </location>
</feature>
<evidence type="ECO:0000313" key="9">
    <source>
        <dbReference type="EMBL" id="CUS32391.1"/>
    </source>
</evidence>
<reference evidence="10" key="1">
    <citation type="submission" date="2015-10" db="EMBL/GenBank/DDBJ databases">
        <authorList>
            <person name="Luecker S."/>
            <person name="Luecker S."/>
        </authorList>
    </citation>
    <scope>NUCLEOTIDE SEQUENCE [LARGE SCALE GENOMIC DNA]</scope>
</reference>
<feature type="transmembrane region" description="Helical" evidence="7">
    <location>
        <begin position="51"/>
        <end position="69"/>
    </location>
</feature>
<dbReference type="Proteomes" id="UP000198736">
    <property type="component" value="Unassembled WGS sequence"/>
</dbReference>
<dbReference type="GO" id="GO:0015112">
    <property type="term" value="F:nitrate transmembrane transporter activity"/>
    <property type="evidence" value="ECO:0007669"/>
    <property type="project" value="InterPro"/>
</dbReference>
<evidence type="ECO:0000259" key="8">
    <source>
        <dbReference type="PROSITE" id="PS50850"/>
    </source>
</evidence>
<keyword evidence="3 7" id="KW-0812">Transmembrane</keyword>
<dbReference type="InterPro" id="IPR036259">
    <property type="entry name" value="MFS_trans_sf"/>
</dbReference>
<sequence>MSGIWDILKSGHWPSLAGAWLHLTVSFMVWLLIGAMSIPLMVALQLSETEIAWLVSLPLLGGAVLRMVAGWSTDWLGARPTAVGILVMECLVLCWGWLGVTGYGEALAFSTCLGVAGASFAVALPIASRAYPLPAQGFVLGIAASGNIGTVLILFLAPRWVAALDWHQVCGIMAGVVAVTLSGFVLMVPRTAPVSEAGAVAWWHHAVQLIHRRLAYWLSFLYAVTFGGFVGLCSVLPLVLHDVYRIDAIEAGAVAALCGLMGSVIRPVGGYVADRQGGLRTLYYVLPVIAGAVVAVISPSQTMAVVMMVVATAAMGFGNGVVFQLVAEWFPKDIGLASGVVGASGAIGGFLLPILIGTMKGLSGSYESGLWLLAGFTMCAWGTVIAALRAGRSSPAELSS</sequence>
<comment type="subcellular location">
    <subcellularLocation>
        <location evidence="1">Membrane</location>
        <topology evidence="1">Multi-pass membrane protein</topology>
    </subcellularLocation>
</comment>
<comment type="similarity">
    <text evidence="2">Belongs to the major facilitator superfamily. Nitrate/nitrite porter (TC 2.A.1.8) family.</text>
</comment>
<dbReference type="RefSeq" id="WP_090894355.1">
    <property type="nucleotide sequence ID" value="NZ_CZPZ01000002.1"/>
</dbReference>
<dbReference type="Pfam" id="PF07690">
    <property type="entry name" value="MFS_1"/>
    <property type="match status" value="1"/>
</dbReference>
<proteinExistence type="inferred from homology"/>
<feature type="transmembrane region" description="Helical" evidence="7">
    <location>
        <begin position="138"/>
        <end position="160"/>
    </location>
</feature>
<dbReference type="InterPro" id="IPR011701">
    <property type="entry name" value="MFS"/>
</dbReference>
<feature type="transmembrane region" description="Helical" evidence="7">
    <location>
        <begin position="334"/>
        <end position="356"/>
    </location>
</feature>
<name>A0A0S4L454_9BACT</name>
<feature type="transmembrane region" description="Helical" evidence="7">
    <location>
        <begin position="251"/>
        <end position="269"/>
    </location>
</feature>
<dbReference type="OrthoDB" id="9773404at2"/>
<feature type="transmembrane region" description="Helical" evidence="7">
    <location>
        <begin position="166"/>
        <end position="188"/>
    </location>
</feature>
<feature type="transmembrane region" description="Helical" evidence="7">
    <location>
        <begin position="20"/>
        <end position="45"/>
    </location>
</feature>
<protein>
    <submittedName>
        <fullName evidence="9">Nitrate/nitrite transporter</fullName>
    </submittedName>
</protein>
<evidence type="ECO:0000256" key="4">
    <source>
        <dbReference type="ARBA" id="ARBA00022989"/>
    </source>
</evidence>
<dbReference type="SUPFAM" id="SSF103473">
    <property type="entry name" value="MFS general substrate transporter"/>
    <property type="match status" value="1"/>
</dbReference>
<organism evidence="9 10">
    <name type="scientific">Candidatus Nitrospira nitrificans</name>
    <dbReference type="NCBI Taxonomy" id="1742973"/>
    <lineage>
        <taxon>Bacteria</taxon>
        <taxon>Pseudomonadati</taxon>
        <taxon>Nitrospirota</taxon>
        <taxon>Nitrospiria</taxon>
        <taxon>Nitrospirales</taxon>
        <taxon>Nitrospiraceae</taxon>
        <taxon>Nitrospira</taxon>
    </lineage>
</organism>
<evidence type="ECO:0000256" key="3">
    <source>
        <dbReference type="ARBA" id="ARBA00022692"/>
    </source>
</evidence>
<evidence type="ECO:0000313" key="10">
    <source>
        <dbReference type="Proteomes" id="UP000198736"/>
    </source>
</evidence>
<feature type="domain" description="Major facilitator superfamily (MFS) profile" evidence="8">
    <location>
        <begin position="15"/>
        <end position="392"/>
    </location>
</feature>
<dbReference type="STRING" id="1742973.COMA2_100093"/>
<keyword evidence="6 7" id="KW-0472">Membrane</keyword>
<dbReference type="PROSITE" id="PS50850">
    <property type="entry name" value="MFS"/>
    <property type="match status" value="1"/>
</dbReference>
<gene>
    <name evidence="9" type="primary">narK</name>
    <name evidence="9" type="ORF">COMA2_100093</name>
</gene>
<dbReference type="EMBL" id="CZPZ01000002">
    <property type="protein sequence ID" value="CUS32391.1"/>
    <property type="molecule type" value="Genomic_DNA"/>
</dbReference>
<dbReference type="GO" id="GO:0016020">
    <property type="term" value="C:membrane"/>
    <property type="evidence" value="ECO:0007669"/>
    <property type="project" value="UniProtKB-SubCell"/>
</dbReference>